<evidence type="ECO:0000313" key="2">
    <source>
        <dbReference type="EMBL" id="OHW61399.1"/>
    </source>
</evidence>
<keyword evidence="1" id="KW-0472">Membrane</keyword>
<name>A0A1S1V6S8_9FIRM</name>
<keyword evidence="3" id="KW-1185">Reference proteome</keyword>
<proteinExistence type="predicted"/>
<evidence type="ECO:0000256" key="1">
    <source>
        <dbReference type="SAM" id="Phobius"/>
    </source>
</evidence>
<dbReference type="STRING" id="39480.EUAN_22490"/>
<comment type="caution">
    <text evidence="2">The sequence shown here is derived from an EMBL/GenBank/DDBJ whole genome shotgun (WGS) entry which is preliminary data.</text>
</comment>
<organism evidence="2 3">
    <name type="scientific">Andreesenia angusta</name>
    <dbReference type="NCBI Taxonomy" id="39480"/>
    <lineage>
        <taxon>Bacteria</taxon>
        <taxon>Bacillati</taxon>
        <taxon>Bacillota</taxon>
        <taxon>Tissierellia</taxon>
        <taxon>Tissierellales</taxon>
        <taxon>Gottschalkiaceae</taxon>
        <taxon>Andreesenia</taxon>
    </lineage>
</organism>
<keyword evidence="1" id="KW-1133">Transmembrane helix</keyword>
<dbReference type="Proteomes" id="UP000180254">
    <property type="component" value="Unassembled WGS sequence"/>
</dbReference>
<gene>
    <name evidence="2" type="ORF">EUAN_22490</name>
</gene>
<reference evidence="2 3" key="1">
    <citation type="submission" date="2016-09" db="EMBL/GenBank/DDBJ databases">
        <title>Genome sequence of Eubacterium angustum.</title>
        <authorList>
            <person name="Poehlein A."/>
            <person name="Daniel R."/>
        </authorList>
    </citation>
    <scope>NUCLEOTIDE SEQUENCE [LARGE SCALE GENOMIC DNA]</scope>
    <source>
        <strain evidence="2 3">DSM 1989</strain>
    </source>
</reference>
<protein>
    <submittedName>
        <fullName evidence="2">Uncharacterized protein</fullName>
    </submittedName>
</protein>
<feature type="transmembrane region" description="Helical" evidence="1">
    <location>
        <begin position="6"/>
        <end position="24"/>
    </location>
</feature>
<accession>A0A1S1V6S8</accession>
<dbReference type="AlphaFoldDB" id="A0A1S1V6S8"/>
<dbReference type="EMBL" id="MKIE01000014">
    <property type="protein sequence ID" value="OHW61399.1"/>
    <property type="molecule type" value="Genomic_DNA"/>
</dbReference>
<keyword evidence="1" id="KW-0812">Transmembrane</keyword>
<sequence>MERLYILVLIMAVTVLAGLFRIRVEKRKEN</sequence>
<evidence type="ECO:0000313" key="3">
    <source>
        <dbReference type="Proteomes" id="UP000180254"/>
    </source>
</evidence>